<accession>A0A1E3L3X2</accession>
<organism evidence="2 3">
    <name type="scientific">Paenibacillus nuruki</name>
    <dbReference type="NCBI Taxonomy" id="1886670"/>
    <lineage>
        <taxon>Bacteria</taxon>
        <taxon>Bacillati</taxon>
        <taxon>Bacillota</taxon>
        <taxon>Bacilli</taxon>
        <taxon>Bacillales</taxon>
        <taxon>Paenibacillaceae</taxon>
        <taxon>Paenibacillus</taxon>
    </lineage>
</organism>
<evidence type="ECO:0000256" key="1">
    <source>
        <dbReference type="SAM" id="MobiDB-lite"/>
    </source>
</evidence>
<dbReference type="AlphaFoldDB" id="A0A1E3L3X2"/>
<dbReference type="RefSeq" id="WP_069327484.1">
    <property type="nucleotide sequence ID" value="NZ_MDER01000036.1"/>
</dbReference>
<name>A0A1E3L3X2_9BACL</name>
<keyword evidence="3" id="KW-1185">Reference proteome</keyword>
<protein>
    <submittedName>
        <fullName evidence="2">Uncharacterized protein</fullName>
    </submittedName>
</protein>
<gene>
    <name evidence="2" type="ORF">PTI45_02054</name>
</gene>
<evidence type="ECO:0000313" key="2">
    <source>
        <dbReference type="EMBL" id="ODP28509.1"/>
    </source>
</evidence>
<sequence>MNRKDVLALWKKASACIADEITNNEEFAKKIGSIFEASSVAAVSSNNETSNSSARKGKRRKPAKVNPFFLLEQGVESLKEGLEDLDTEELKDIISENGMDSARLAMKWKDPNRLINHIIEATQRRSSRGEAFWNTGSEKSNHSK</sequence>
<reference evidence="2 3" key="1">
    <citation type="submission" date="2016-08" db="EMBL/GenBank/DDBJ databases">
        <title>Genome sequencing of Paenibacillus sp. TI45-13ar, isolated from Korean traditional nuruk.</title>
        <authorList>
            <person name="Kim S.-J."/>
        </authorList>
    </citation>
    <scope>NUCLEOTIDE SEQUENCE [LARGE SCALE GENOMIC DNA]</scope>
    <source>
        <strain evidence="2 3">TI45-13ar</strain>
    </source>
</reference>
<evidence type="ECO:0000313" key="3">
    <source>
        <dbReference type="Proteomes" id="UP000094578"/>
    </source>
</evidence>
<comment type="caution">
    <text evidence="2">The sequence shown here is derived from an EMBL/GenBank/DDBJ whole genome shotgun (WGS) entry which is preliminary data.</text>
</comment>
<feature type="region of interest" description="Disordered" evidence="1">
    <location>
        <begin position="41"/>
        <end position="62"/>
    </location>
</feature>
<proteinExistence type="predicted"/>
<feature type="compositionally biased region" description="Low complexity" evidence="1">
    <location>
        <begin position="41"/>
        <end position="54"/>
    </location>
</feature>
<feature type="region of interest" description="Disordered" evidence="1">
    <location>
        <begin position="120"/>
        <end position="144"/>
    </location>
</feature>
<dbReference type="EMBL" id="MDER01000036">
    <property type="protein sequence ID" value="ODP28509.1"/>
    <property type="molecule type" value="Genomic_DNA"/>
</dbReference>
<dbReference type="Proteomes" id="UP000094578">
    <property type="component" value="Unassembled WGS sequence"/>
</dbReference>